<dbReference type="SMART" id="SM00822">
    <property type="entry name" value="PKS_KR"/>
    <property type="match status" value="1"/>
</dbReference>
<dbReference type="Gene3D" id="3.40.50.720">
    <property type="entry name" value="NAD(P)-binding Rossmann-like Domain"/>
    <property type="match status" value="1"/>
</dbReference>
<dbReference type="NCBIfam" id="NF005559">
    <property type="entry name" value="PRK07231.1"/>
    <property type="match status" value="1"/>
</dbReference>
<dbReference type="PANTHER" id="PTHR42760:SF133">
    <property type="entry name" value="3-OXOACYL-[ACYL-CARRIER-PROTEIN] REDUCTASE"/>
    <property type="match status" value="1"/>
</dbReference>
<dbReference type="PROSITE" id="PS00061">
    <property type="entry name" value="ADH_SHORT"/>
    <property type="match status" value="1"/>
</dbReference>
<gene>
    <name evidence="4" type="ORF">CAK95_00405</name>
</gene>
<dbReference type="Pfam" id="PF13561">
    <property type="entry name" value="adh_short_C2"/>
    <property type="match status" value="1"/>
</dbReference>
<evidence type="ECO:0000313" key="5">
    <source>
        <dbReference type="Proteomes" id="UP000194137"/>
    </source>
</evidence>
<dbReference type="InterPro" id="IPR020904">
    <property type="entry name" value="Sc_DH/Rdtase_CS"/>
</dbReference>
<dbReference type="GO" id="GO:0006633">
    <property type="term" value="P:fatty acid biosynthetic process"/>
    <property type="evidence" value="ECO:0007669"/>
    <property type="project" value="TreeGrafter"/>
</dbReference>
<keyword evidence="2" id="KW-0560">Oxidoreductase</keyword>
<dbReference type="CDD" id="cd05233">
    <property type="entry name" value="SDR_c"/>
    <property type="match status" value="1"/>
</dbReference>
<dbReference type="SUPFAM" id="SSF51735">
    <property type="entry name" value="NAD(P)-binding Rossmann-fold domains"/>
    <property type="match status" value="1"/>
</dbReference>
<dbReference type="RefSeq" id="WP_086086026.1">
    <property type="nucleotide sequence ID" value="NZ_CP021112.1"/>
</dbReference>
<dbReference type="PANTHER" id="PTHR42760">
    <property type="entry name" value="SHORT-CHAIN DEHYDROGENASES/REDUCTASES FAMILY MEMBER"/>
    <property type="match status" value="1"/>
</dbReference>
<reference evidence="4 5" key="1">
    <citation type="submission" date="2017-05" db="EMBL/GenBank/DDBJ databases">
        <title>Full genome sequence of Pseudorhodoplanes sinuspersici.</title>
        <authorList>
            <person name="Dastgheib S.M.M."/>
            <person name="Shavandi M."/>
            <person name="Tirandaz H."/>
        </authorList>
    </citation>
    <scope>NUCLEOTIDE SEQUENCE [LARGE SCALE GENOMIC DNA]</scope>
    <source>
        <strain evidence="4 5">RIPI110</strain>
    </source>
</reference>
<dbReference type="GO" id="GO:0048038">
    <property type="term" value="F:quinone binding"/>
    <property type="evidence" value="ECO:0007669"/>
    <property type="project" value="TreeGrafter"/>
</dbReference>
<proteinExistence type="inferred from homology"/>
<comment type="similarity">
    <text evidence="1">Belongs to the short-chain dehydrogenases/reductases (SDR) family.</text>
</comment>
<evidence type="ECO:0000313" key="4">
    <source>
        <dbReference type="EMBL" id="ARP97706.1"/>
    </source>
</evidence>
<dbReference type="PRINTS" id="PR00080">
    <property type="entry name" value="SDRFAMILY"/>
</dbReference>
<dbReference type="EMBL" id="CP021112">
    <property type="protein sequence ID" value="ARP97706.1"/>
    <property type="molecule type" value="Genomic_DNA"/>
</dbReference>
<protein>
    <submittedName>
        <fullName evidence="4">Dehydrogenase</fullName>
    </submittedName>
</protein>
<dbReference type="AlphaFoldDB" id="A0A1W6ZJZ7"/>
<dbReference type="Proteomes" id="UP000194137">
    <property type="component" value="Chromosome"/>
</dbReference>
<dbReference type="STRING" id="1235591.CAK95_00405"/>
<dbReference type="InterPro" id="IPR002347">
    <property type="entry name" value="SDR_fam"/>
</dbReference>
<evidence type="ECO:0000256" key="1">
    <source>
        <dbReference type="ARBA" id="ARBA00006484"/>
    </source>
</evidence>
<evidence type="ECO:0000256" key="2">
    <source>
        <dbReference type="ARBA" id="ARBA00023002"/>
    </source>
</evidence>
<dbReference type="GO" id="GO:0016616">
    <property type="term" value="F:oxidoreductase activity, acting on the CH-OH group of donors, NAD or NADP as acceptor"/>
    <property type="evidence" value="ECO:0007669"/>
    <property type="project" value="TreeGrafter"/>
</dbReference>
<name>A0A1W6ZJZ7_9HYPH</name>
<sequence length="251" mass="26008">MSLENAVAIVTGGAMGIGFAIAEDLAARGAAVVIADQSDAHAGAQKLVANGHRAVGVKTDVTSKADIEAMVSIAQKEFGRIDILVNNAGIYSTLQPKPFEQIDVAEFRRIMDVNVMGVFLCCRAVVPVFEQQGAGRIINISSGVAFKGNPLMAHYVASKGAVVSLTRALATELGPRGILVNSVAPGFTLSDGVERNPALVAGVKEPSLRNRVIGRSMTPADLVGAVAFFASADAAFITGQTLVVDGGAYFH</sequence>
<evidence type="ECO:0000259" key="3">
    <source>
        <dbReference type="SMART" id="SM00822"/>
    </source>
</evidence>
<feature type="domain" description="Ketoreductase" evidence="3">
    <location>
        <begin position="6"/>
        <end position="203"/>
    </location>
</feature>
<organism evidence="4 5">
    <name type="scientific">Pseudorhodoplanes sinuspersici</name>
    <dbReference type="NCBI Taxonomy" id="1235591"/>
    <lineage>
        <taxon>Bacteria</taxon>
        <taxon>Pseudomonadati</taxon>
        <taxon>Pseudomonadota</taxon>
        <taxon>Alphaproteobacteria</taxon>
        <taxon>Hyphomicrobiales</taxon>
        <taxon>Pseudorhodoplanes</taxon>
    </lineage>
</organism>
<dbReference type="FunFam" id="3.40.50.720:FF:000084">
    <property type="entry name" value="Short-chain dehydrogenase reductase"/>
    <property type="match status" value="1"/>
</dbReference>
<dbReference type="PRINTS" id="PR00081">
    <property type="entry name" value="GDHRDH"/>
</dbReference>
<keyword evidence="5" id="KW-1185">Reference proteome</keyword>
<accession>A0A1W6ZJZ7</accession>
<dbReference type="InterPro" id="IPR057326">
    <property type="entry name" value="KR_dom"/>
</dbReference>
<dbReference type="OrthoDB" id="9789398at2"/>
<dbReference type="KEGG" id="psin:CAK95_00405"/>
<dbReference type="InterPro" id="IPR036291">
    <property type="entry name" value="NAD(P)-bd_dom_sf"/>
</dbReference>